<organism evidence="12 13">
    <name type="scientific">Burkholderia plantarii</name>
    <dbReference type="NCBI Taxonomy" id="41899"/>
    <lineage>
        <taxon>Bacteria</taxon>
        <taxon>Pseudomonadati</taxon>
        <taxon>Pseudomonadota</taxon>
        <taxon>Betaproteobacteria</taxon>
        <taxon>Burkholderiales</taxon>
        <taxon>Burkholderiaceae</taxon>
        <taxon>Burkholderia</taxon>
    </lineage>
</organism>
<keyword evidence="3 10" id="KW-0813">Transport</keyword>
<comment type="similarity">
    <text evidence="2 10">Belongs to the dicarboxylate/amino acid:cation symporter (DAACS) (TC 2.A.23) family.</text>
</comment>
<dbReference type="PANTHER" id="PTHR42865">
    <property type="entry name" value="PROTON/GLUTAMATE-ASPARTATE SYMPORTER"/>
    <property type="match status" value="1"/>
</dbReference>
<accession>A0A0B6S5U5</accession>
<feature type="region of interest" description="Disordered" evidence="11">
    <location>
        <begin position="424"/>
        <end position="464"/>
    </location>
</feature>
<feature type="transmembrane region" description="Helical" evidence="10">
    <location>
        <begin position="14"/>
        <end position="39"/>
    </location>
</feature>
<evidence type="ECO:0000256" key="11">
    <source>
        <dbReference type="SAM" id="MobiDB-lite"/>
    </source>
</evidence>
<dbReference type="PRINTS" id="PR00173">
    <property type="entry name" value="EDTRNSPORT"/>
</dbReference>
<dbReference type="Pfam" id="PF00375">
    <property type="entry name" value="SDF"/>
    <property type="match status" value="1"/>
</dbReference>
<evidence type="ECO:0000256" key="6">
    <source>
        <dbReference type="ARBA" id="ARBA00022847"/>
    </source>
</evidence>
<comment type="caution">
    <text evidence="10">Lacks conserved residue(s) required for the propagation of feature annotation.</text>
</comment>
<evidence type="ECO:0000256" key="9">
    <source>
        <dbReference type="ARBA" id="ARBA00053346"/>
    </source>
</evidence>
<dbReference type="PANTHER" id="PTHR42865:SF1">
    <property type="entry name" value="AEROBIC C4-DICARBOXYLATE TRANSPORT PROTEIN"/>
    <property type="match status" value="1"/>
</dbReference>
<comment type="subcellular location">
    <subcellularLocation>
        <location evidence="1 10">Cell membrane</location>
        <topology evidence="1 10">Multi-pass membrane protein</topology>
    </subcellularLocation>
</comment>
<dbReference type="HOGENOM" id="CLU_019375_7_0_4"/>
<evidence type="ECO:0000313" key="13">
    <source>
        <dbReference type="Proteomes" id="UP000031838"/>
    </source>
</evidence>
<dbReference type="SUPFAM" id="SSF118215">
    <property type="entry name" value="Proton glutamate symport protein"/>
    <property type="match status" value="1"/>
</dbReference>
<keyword evidence="8 10" id="KW-0472">Membrane</keyword>
<evidence type="ECO:0000256" key="1">
    <source>
        <dbReference type="ARBA" id="ARBA00004651"/>
    </source>
</evidence>
<keyword evidence="13" id="KW-1185">Reference proteome</keyword>
<dbReference type="FunFam" id="1.10.3860.10:FF:000001">
    <property type="entry name" value="C4-dicarboxylate transport protein"/>
    <property type="match status" value="1"/>
</dbReference>
<protein>
    <recommendedName>
        <fullName evidence="10">C4-dicarboxylate transport protein</fullName>
    </recommendedName>
</protein>
<dbReference type="HAMAP" id="MF_01300">
    <property type="entry name" value="C4_dicarb_transport"/>
    <property type="match status" value="1"/>
</dbReference>
<reference evidence="13" key="1">
    <citation type="submission" date="2011-03" db="EMBL/GenBank/DDBJ databases">
        <authorList>
            <person name="Voget S."/>
            <person name="Streit W.R."/>
            <person name="Jaeger K.E."/>
            <person name="Daniel R."/>
        </authorList>
    </citation>
    <scope>NUCLEOTIDE SEQUENCE [LARGE SCALE GENOMIC DNA]</scope>
    <source>
        <strain evidence="13">PG1</strain>
    </source>
</reference>
<dbReference type="Gene3D" id="1.10.3860.10">
    <property type="entry name" value="Sodium:dicarboxylate symporter"/>
    <property type="match status" value="1"/>
</dbReference>
<comment type="function">
    <text evidence="9">Responsible for the transport of dicarboxylates such as succinate, fumarate, and malate from the periplasm across the membrane.</text>
</comment>
<dbReference type="GO" id="GO:0015138">
    <property type="term" value="F:fumarate transmembrane transporter activity"/>
    <property type="evidence" value="ECO:0007669"/>
    <property type="project" value="TreeGrafter"/>
</dbReference>
<dbReference type="PROSITE" id="PS00713">
    <property type="entry name" value="NA_DICARBOXYL_SYMP_1"/>
    <property type="match status" value="1"/>
</dbReference>
<dbReference type="PROSITE" id="PS00714">
    <property type="entry name" value="NA_DICARBOXYL_SYMP_2"/>
    <property type="match status" value="1"/>
</dbReference>
<dbReference type="EMBL" id="CP002581">
    <property type="protein sequence ID" value="AJK49779.1"/>
    <property type="molecule type" value="Genomic_DNA"/>
</dbReference>
<evidence type="ECO:0000256" key="2">
    <source>
        <dbReference type="ARBA" id="ARBA00006148"/>
    </source>
</evidence>
<feature type="transmembrane region" description="Helical" evidence="10">
    <location>
        <begin position="194"/>
        <end position="214"/>
    </location>
</feature>
<feature type="transmembrane region" description="Helical" evidence="10">
    <location>
        <begin position="45"/>
        <end position="70"/>
    </location>
</feature>
<gene>
    <name evidence="10" type="primary">dctA</name>
    <name evidence="12" type="ORF">BGL_2c17120</name>
</gene>
<dbReference type="InterPro" id="IPR036458">
    <property type="entry name" value="Na:dicarbo_symporter_sf"/>
</dbReference>
<evidence type="ECO:0000256" key="5">
    <source>
        <dbReference type="ARBA" id="ARBA00022692"/>
    </source>
</evidence>
<reference evidence="12 13" key="2">
    <citation type="journal article" date="2016" name="Appl. Microbiol. Biotechnol.">
        <title>Mutations improving production and secretion of extracellular lipase by Burkholderia glumae PG1.</title>
        <authorList>
            <person name="Knapp A."/>
            <person name="Voget S."/>
            <person name="Gao R."/>
            <person name="Zaburannyi N."/>
            <person name="Krysciak D."/>
            <person name="Breuer M."/>
            <person name="Hauer B."/>
            <person name="Streit W.R."/>
            <person name="Muller R."/>
            <person name="Daniel R."/>
            <person name="Jaeger K.E."/>
        </authorList>
    </citation>
    <scope>NUCLEOTIDE SEQUENCE [LARGE SCALE GENOMIC DNA]</scope>
    <source>
        <strain evidence="12 13">PG1</strain>
    </source>
</reference>
<evidence type="ECO:0000256" key="7">
    <source>
        <dbReference type="ARBA" id="ARBA00022989"/>
    </source>
</evidence>
<dbReference type="RefSeq" id="WP_226993668.1">
    <property type="nucleotide sequence ID" value="NZ_CP002581.1"/>
</dbReference>
<dbReference type="NCBIfam" id="NF002461">
    <property type="entry name" value="PRK01663.1"/>
    <property type="match status" value="1"/>
</dbReference>
<dbReference type="GO" id="GO:0015366">
    <property type="term" value="F:malate:proton symporter activity"/>
    <property type="evidence" value="ECO:0007669"/>
    <property type="project" value="TreeGrafter"/>
</dbReference>
<dbReference type="InterPro" id="IPR023954">
    <property type="entry name" value="C4_dicarb_transport"/>
</dbReference>
<sequence>MATRTTSVPLWRHLYLQVLVAIALGVALGHFAPTAAVALKPLGDLFVRLIRMVIAPVVFCAVVAGIASMRDMKAVGRAGGKALLYFELVSSVALGFGLLMGHLLHPGAGFNVSVASLDASAVSGYVSRAAHGEGVAGFLMQVIPETFVGAFTHDEILPVLLIAMLCGSALSVLGERVRPVVEVVEGVAAMMFRIVGFITRVAPLGAFGAIAFTVGRFGVGSLLPMFKLVACFYLSAALFVFVVLGAVARLAGFSIVRFLVFIREELLIVLGTSTSESALPQLMHKLERLGCRRGVVGLVVPTGYSFNLDGTSLYMTLAVLFLAQATNTPLTLTQQLTLLAVTMLTSKGSAAVVGAGFVTLAASLSVVPTMPVAAMVLVLGIDRFMSECRSITNLIGNGVATIVVCAWEGALDRERMRAALHGELREEDEEAGEIAERAGSTPRRMTEARERLGGLPGEVARDSR</sequence>
<feature type="transmembrane region" description="Helical" evidence="10">
    <location>
        <begin position="82"/>
        <end position="104"/>
    </location>
</feature>
<evidence type="ECO:0000256" key="8">
    <source>
        <dbReference type="ARBA" id="ARBA00023136"/>
    </source>
</evidence>
<keyword evidence="5 10" id="KW-0812">Transmembrane</keyword>
<keyword evidence="6 10" id="KW-0769">Symport</keyword>
<dbReference type="InterPro" id="IPR018107">
    <property type="entry name" value="Na-dicarboxylate_symporter_CS"/>
</dbReference>
<keyword evidence="4 10" id="KW-1003">Cell membrane</keyword>
<dbReference type="GO" id="GO:0070778">
    <property type="term" value="P:L-aspartate transmembrane transport"/>
    <property type="evidence" value="ECO:0007669"/>
    <property type="project" value="TreeGrafter"/>
</dbReference>
<dbReference type="KEGG" id="bgp:BGL_2c17120"/>
<dbReference type="GO" id="GO:0015141">
    <property type="term" value="F:succinate transmembrane transporter activity"/>
    <property type="evidence" value="ECO:0007669"/>
    <property type="project" value="TreeGrafter"/>
</dbReference>
<dbReference type="NCBIfam" id="NF009587">
    <property type="entry name" value="PRK13027.1"/>
    <property type="match status" value="1"/>
</dbReference>
<feature type="transmembrane region" description="Helical" evidence="10">
    <location>
        <begin position="156"/>
        <end position="173"/>
    </location>
</feature>
<feature type="transmembrane region" description="Helical" evidence="10">
    <location>
        <begin position="226"/>
        <end position="248"/>
    </location>
</feature>
<proteinExistence type="inferred from homology"/>
<dbReference type="InterPro" id="IPR001991">
    <property type="entry name" value="Na-dicarboxylate_symporter"/>
</dbReference>
<evidence type="ECO:0000256" key="10">
    <source>
        <dbReference type="HAMAP-Rule" id="MF_01300"/>
    </source>
</evidence>
<evidence type="ECO:0000313" key="12">
    <source>
        <dbReference type="EMBL" id="AJK49779.1"/>
    </source>
</evidence>
<evidence type="ECO:0000256" key="4">
    <source>
        <dbReference type="ARBA" id="ARBA00022475"/>
    </source>
</evidence>
<dbReference type="Proteomes" id="UP000031838">
    <property type="component" value="Chromosome 2"/>
</dbReference>
<feature type="transmembrane region" description="Helical" evidence="10">
    <location>
        <begin position="352"/>
        <end position="381"/>
    </location>
</feature>
<dbReference type="AlphaFoldDB" id="A0A0B6S5U5"/>
<name>A0A0B6S5U5_BURPL</name>
<dbReference type="GO" id="GO:0005886">
    <property type="term" value="C:plasma membrane"/>
    <property type="evidence" value="ECO:0007669"/>
    <property type="project" value="UniProtKB-SubCell"/>
</dbReference>
<evidence type="ECO:0000256" key="3">
    <source>
        <dbReference type="ARBA" id="ARBA00022448"/>
    </source>
</evidence>
<keyword evidence="7 10" id="KW-1133">Transmembrane helix</keyword>
<comment type="function">
    <text evidence="10">Responsible for the transport of dicarboxylates such as succinate, fumarate, and malate across the membrane.</text>
</comment>